<evidence type="ECO:0000259" key="2">
    <source>
        <dbReference type="Pfam" id="PF08308"/>
    </source>
</evidence>
<protein>
    <submittedName>
        <fullName evidence="3">PEGA domain-containing protein</fullName>
    </submittedName>
</protein>
<dbReference type="OrthoDB" id="5405530at2"/>
<evidence type="ECO:0000256" key="1">
    <source>
        <dbReference type="SAM" id="SignalP"/>
    </source>
</evidence>
<reference evidence="3 4" key="1">
    <citation type="submission" date="2016-10" db="EMBL/GenBank/DDBJ databases">
        <authorList>
            <person name="de Groot N.N."/>
        </authorList>
    </citation>
    <scope>NUCLEOTIDE SEQUENCE [LARGE SCALE GENOMIC DNA]</scope>
    <source>
        <strain evidence="3 4">DSM 7343</strain>
    </source>
</reference>
<dbReference type="Pfam" id="PF08308">
    <property type="entry name" value="PEGA"/>
    <property type="match status" value="1"/>
</dbReference>
<keyword evidence="4" id="KW-1185">Reference proteome</keyword>
<dbReference type="RefSeq" id="WP_092350795.1">
    <property type="nucleotide sequence ID" value="NZ_FNQN01000013.1"/>
</dbReference>
<dbReference type="EMBL" id="FNQN01000013">
    <property type="protein sequence ID" value="SEA80745.1"/>
    <property type="molecule type" value="Genomic_DNA"/>
</dbReference>
<keyword evidence="1" id="KW-0732">Signal</keyword>
<evidence type="ECO:0000313" key="4">
    <source>
        <dbReference type="Proteomes" id="UP000199409"/>
    </source>
</evidence>
<evidence type="ECO:0000313" key="3">
    <source>
        <dbReference type="EMBL" id="SEA80745.1"/>
    </source>
</evidence>
<feature type="domain" description="PEGA" evidence="2">
    <location>
        <begin position="25"/>
        <end position="81"/>
    </location>
</feature>
<dbReference type="PROSITE" id="PS51257">
    <property type="entry name" value="PROKAR_LIPOPROTEIN"/>
    <property type="match status" value="1"/>
</dbReference>
<dbReference type="InterPro" id="IPR013229">
    <property type="entry name" value="PEGA"/>
</dbReference>
<feature type="signal peptide" evidence="1">
    <location>
        <begin position="1"/>
        <end position="19"/>
    </location>
</feature>
<organism evidence="3 4">
    <name type="scientific">Desulfuromusa kysingii</name>
    <dbReference type="NCBI Taxonomy" id="37625"/>
    <lineage>
        <taxon>Bacteria</taxon>
        <taxon>Pseudomonadati</taxon>
        <taxon>Thermodesulfobacteriota</taxon>
        <taxon>Desulfuromonadia</taxon>
        <taxon>Desulfuromonadales</taxon>
        <taxon>Geopsychrobacteraceae</taxon>
        <taxon>Desulfuromusa</taxon>
    </lineage>
</organism>
<gene>
    <name evidence="3" type="ORF">SAMN05660420_03258</name>
</gene>
<dbReference type="AlphaFoldDB" id="A0A1H4E6R9"/>
<accession>A0A1H4E6R9</accession>
<sequence length="127" mass="14153">MKSKLIPLFVLMAFLSACAPHHALIQSEPPGAMVTINGTDIGATPVQFDYALSTGSQHQIQITHQGYERVDLTIKADKTDTGAMKRWLMAGVVWSPLWIGTVFTKKLKESYMFVMKRDNPQLTAMLK</sequence>
<feature type="chain" id="PRO_5011702434" evidence="1">
    <location>
        <begin position="20"/>
        <end position="127"/>
    </location>
</feature>
<name>A0A1H4E6R9_9BACT</name>
<proteinExistence type="predicted"/>
<dbReference type="Proteomes" id="UP000199409">
    <property type="component" value="Unassembled WGS sequence"/>
</dbReference>